<gene>
    <name evidence="1" type="ORF">MNBD_ALPHA01-1471</name>
</gene>
<protein>
    <submittedName>
        <fullName evidence="1">Uncharacterized protein</fullName>
    </submittedName>
</protein>
<reference evidence="1" key="1">
    <citation type="submission" date="2018-06" db="EMBL/GenBank/DDBJ databases">
        <authorList>
            <person name="Zhirakovskaya E."/>
        </authorList>
    </citation>
    <scope>NUCLEOTIDE SEQUENCE</scope>
</reference>
<dbReference type="AlphaFoldDB" id="A0A3B0RKG9"/>
<organism evidence="1">
    <name type="scientific">hydrothermal vent metagenome</name>
    <dbReference type="NCBI Taxonomy" id="652676"/>
    <lineage>
        <taxon>unclassified sequences</taxon>
        <taxon>metagenomes</taxon>
        <taxon>ecological metagenomes</taxon>
    </lineage>
</organism>
<name>A0A3B0RKG9_9ZZZZ</name>
<accession>A0A3B0RKG9</accession>
<evidence type="ECO:0000313" key="1">
    <source>
        <dbReference type="EMBL" id="VAV92509.1"/>
    </source>
</evidence>
<proteinExistence type="predicted"/>
<sequence>MYKSLADRLSRNITAEEIVAYERDDAHILRGVLPMAPGDILIQHPGNKS</sequence>
<dbReference type="EMBL" id="UOEJ01000035">
    <property type="protein sequence ID" value="VAV92509.1"/>
    <property type="molecule type" value="Genomic_DNA"/>
</dbReference>